<reference evidence="1" key="1">
    <citation type="submission" date="2009-09" db="EMBL/GenBank/DDBJ databases">
        <authorList>
            <person name="Weinstock G."/>
            <person name="Sodergren E."/>
            <person name="Clifton S."/>
            <person name="Fulton L."/>
            <person name="Fulton B."/>
            <person name="Courtney L."/>
            <person name="Fronick C."/>
            <person name="Harrison M."/>
            <person name="Strong C."/>
            <person name="Farmer C."/>
            <person name="Delahaunty K."/>
            <person name="Markovic C."/>
            <person name="Hall O."/>
            <person name="Minx P."/>
            <person name="Tomlinson C."/>
            <person name="Mitreva M."/>
            <person name="Nelson J."/>
            <person name="Hou S."/>
            <person name="Wollam A."/>
            <person name="Pepin K.H."/>
            <person name="Johnson M."/>
            <person name="Bhonagiri V."/>
            <person name="Nash W.E."/>
            <person name="Warren W."/>
            <person name="Chinwalla A."/>
            <person name="Mardis E.R."/>
            <person name="Wilson R.K."/>
        </authorList>
    </citation>
    <scope>NUCLEOTIDE SEQUENCE [LARGE SCALE GENOMIC DNA]</scope>
    <source>
        <strain evidence="1">DSM 15470</strain>
    </source>
</reference>
<accession>C9LNG1</accession>
<proteinExistence type="predicted"/>
<protein>
    <submittedName>
        <fullName evidence="1">Uncharacterized protein</fullName>
    </submittedName>
</protein>
<dbReference type="STRING" id="592028.GCWU000321_01082"/>
<name>C9LNG1_9FIRM</name>
<sequence>MYSPYIKKIAWHTFVPRLFSVRISYCSAAQSIAMIQKIRFFVNLRRNKIFLKGNKNGLNGVKNFWFHNSKDHVYSKLKKIIIFFRFQRLYLK</sequence>
<evidence type="ECO:0000313" key="1">
    <source>
        <dbReference type="EMBL" id="EEW97097.1"/>
    </source>
</evidence>
<comment type="caution">
    <text evidence="1">The sequence shown here is derived from an EMBL/GenBank/DDBJ whole genome shotgun (WGS) entry which is preliminary data.</text>
</comment>
<evidence type="ECO:0000313" key="2">
    <source>
        <dbReference type="Proteomes" id="UP000004736"/>
    </source>
</evidence>
<organism evidence="1 2">
    <name type="scientific">Dialister invisus DSM 15470</name>
    <dbReference type="NCBI Taxonomy" id="592028"/>
    <lineage>
        <taxon>Bacteria</taxon>
        <taxon>Bacillati</taxon>
        <taxon>Bacillota</taxon>
        <taxon>Negativicutes</taxon>
        <taxon>Veillonellales</taxon>
        <taxon>Veillonellaceae</taxon>
        <taxon>Dialister</taxon>
    </lineage>
</organism>
<dbReference type="HOGENOM" id="CLU_2408542_0_0_9"/>
<dbReference type="AlphaFoldDB" id="C9LNG1"/>
<keyword evidence="2" id="KW-1185">Reference proteome</keyword>
<dbReference type="EMBL" id="ACIM02000001">
    <property type="protein sequence ID" value="EEW97097.1"/>
    <property type="molecule type" value="Genomic_DNA"/>
</dbReference>
<dbReference type="Proteomes" id="UP000004736">
    <property type="component" value="Unassembled WGS sequence"/>
</dbReference>
<gene>
    <name evidence="1" type="ORF">GCWU000321_01082</name>
</gene>